<feature type="region of interest" description="Disordered" evidence="1">
    <location>
        <begin position="62"/>
        <end position="246"/>
    </location>
</feature>
<feature type="compositionally biased region" description="Basic and acidic residues" evidence="1">
    <location>
        <begin position="141"/>
        <end position="154"/>
    </location>
</feature>
<evidence type="ECO:0000313" key="2">
    <source>
        <dbReference type="EMBL" id="TWW68096.1"/>
    </source>
</evidence>
<dbReference type="AlphaFoldDB" id="A0A5C6NM27"/>
<protein>
    <submittedName>
        <fullName evidence="2">Uncharacterized protein</fullName>
    </submittedName>
</protein>
<reference evidence="2 3" key="1">
    <citation type="submission" date="2019-04" db="EMBL/GenBank/DDBJ databases">
        <title>Chromosome genome assembly for Takifugu flavidus.</title>
        <authorList>
            <person name="Xiao S."/>
        </authorList>
    </citation>
    <scope>NUCLEOTIDE SEQUENCE [LARGE SCALE GENOMIC DNA]</scope>
    <source>
        <strain evidence="2">HTHZ2018</strain>
        <tissue evidence="2">Muscle</tissue>
    </source>
</reference>
<comment type="caution">
    <text evidence="2">The sequence shown here is derived from an EMBL/GenBank/DDBJ whole genome shotgun (WGS) entry which is preliminary data.</text>
</comment>
<gene>
    <name evidence="2" type="ORF">D4764_02G0011370</name>
</gene>
<evidence type="ECO:0000256" key="1">
    <source>
        <dbReference type="SAM" id="MobiDB-lite"/>
    </source>
</evidence>
<proteinExistence type="predicted"/>
<keyword evidence="3" id="KW-1185">Reference proteome</keyword>
<evidence type="ECO:0000313" key="3">
    <source>
        <dbReference type="Proteomes" id="UP000324091"/>
    </source>
</evidence>
<sequence>MKPRTRHHRIRRAKRRTAPLKQPRDTRDKQPQLRSRSGRPNSPRKLLHFTLEVETALESFDFLNCADTDEEENKDEQQQEDRSQEEEEEKEEGEEEEGDREEGEGDEDQEEKEEEAEEEEEDDHHREKQEEEGSEEEEEDREGRNGEKQNKKEEEDIYSGGSDDDDAGSLDILMEAPEGFRNSDEECFSESQESSVEDVQDLVEIEMPDHLEERGEDEGAGRPGGSASQDQGERPSTPGHLATSVF</sequence>
<feature type="region of interest" description="Disordered" evidence="1">
    <location>
        <begin position="1"/>
        <end position="47"/>
    </location>
</feature>
<feature type="compositionally biased region" description="Acidic residues" evidence="1">
    <location>
        <begin position="195"/>
        <end position="206"/>
    </location>
</feature>
<accession>A0A5C6NM27</accession>
<dbReference type="Proteomes" id="UP000324091">
    <property type="component" value="Chromosome 2"/>
</dbReference>
<feature type="compositionally biased region" description="Basic residues" evidence="1">
    <location>
        <begin position="1"/>
        <end position="18"/>
    </location>
</feature>
<feature type="compositionally biased region" description="Acidic residues" evidence="1">
    <location>
        <begin position="83"/>
        <end position="122"/>
    </location>
</feature>
<dbReference type="EMBL" id="RHFK02000012">
    <property type="protein sequence ID" value="TWW68096.1"/>
    <property type="molecule type" value="Genomic_DNA"/>
</dbReference>
<feature type="compositionally biased region" description="Basic and acidic residues" evidence="1">
    <location>
        <begin position="207"/>
        <end position="220"/>
    </location>
</feature>
<organism evidence="2 3">
    <name type="scientific">Takifugu flavidus</name>
    <name type="common">sansaifugu</name>
    <dbReference type="NCBI Taxonomy" id="433684"/>
    <lineage>
        <taxon>Eukaryota</taxon>
        <taxon>Metazoa</taxon>
        <taxon>Chordata</taxon>
        <taxon>Craniata</taxon>
        <taxon>Vertebrata</taxon>
        <taxon>Euteleostomi</taxon>
        <taxon>Actinopterygii</taxon>
        <taxon>Neopterygii</taxon>
        <taxon>Teleostei</taxon>
        <taxon>Neoteleostei</taxon>
        <taxon>Acanthomorphata</taxon>
        <taxon>Eupercaria</taxon>
        <taxon>Tetraodontiformes</taxon>
        <taxon>Tetradontoidea</taxon>
        <taxon>Tetraodontidae</taxon>
        <taxon>Takifugu</taxon>
    </lineage>
</organism>
<feature type="compositionally biased region" description="Basic and acidic residues" evidence="1">
    <location>
        <begin position="22"/>
        <end position="31"/>
    </location>
</feature>
<name>A0A5C6NM27_9TELE</name>